<feature type="transmembrane region" description="Helical" evidence="2">
    <location>
        <begin position="1104"/>
        <end position="1125"/>
    </location>
</feature>
<feature type="transmembrane region" description="Helical" evidence="2">
    <location>
        <begin position="921"/>
        <end position="943"/>
    </location>
</feature>
<feature type="transmembrane region" description="Helical" evidence="2">
    <location>
        <begin position="213"/>
        <end position="231"/>
    </location>
</feature>
<protein>
    <submittedName>
        <fullName evidence="3">Uncharacterized protein</fullName>
    </submittedName>
</protein>
<feature type="transmembrane region" description="Helical" evidence="2">
    <location>
        <begin position="973"/>
        <end position="995"/>
    </location>
</feature>
<dbReference type="EMBL" id="BRXU01000010">
    <property type="protein sequence ID" value="GLC54425.1"/>
    <property type="molecule type" value="Genomic_DNA"/>
</dbReference>
<evidence type="ECO:0000256" key="2">
    <source>
        <dbReference type="SAM" id="Phobius"/>
    </source>
</evidence>
<feature type="transmembrane region" description="Helical" evidence="2">
    <location>
        <begin position="243"/>
        <end position="271"/>
    </location>
</feature>
<evidence type="ECO:0000313" key="4">
    <source>
        <dbReference type="Proteomes" id="UP001165080"/>
    </source>
</evidence>
<accession>A0A9W6BMD0</accession>
<feature type="transmembrane region" description="Helical" evidence="2">
    <location>
        <begin position="1063"/>
        <end position="1081"/>
    </location>
</feature>
<feature type="transmembrane region" description="Helical" evidence="2">
    <location>
        <begin position="178"/>
        <end position="201"/>
    </location>
</feature>
<feature type="region of interest" description="Disordered" evidence="1">
    <location>
        <begin position="1140"/>
        <end position="1169"/>
    </location>
</feature>
<evidence type="ECO:0000256" key="1">
    <source>
        <dbReference type="SAM" id="MobiDB-lite"/>
    </source>
</evidence>
<feature type="compositionally biased region" description="Basic and acidic residues" evidence="1">
    <location>
        <begin position="1140"/>
        <end position="1159"/>
    </location>
</feature>
<gene>
    <name evidence="3" type="primary">PLEST005083</name>
    <name evidence="3" type="ORF">PLESTB_000862300</name>
</gene>
<reference evidence="3 4" key="1">
    <citation type="journal article" date="2023" name="Commun. Biol.">
        <title>Reorganization of the ancestral sex-determining regions during the evolution of trioecy in Pleodorina starrii.</title>
        <authorList>
            <person name="Takahashi K."/>
            <person name="Suzuki S."/>
            <person name="Kawai-Toyooka H."/>
            <person name="Yamamoto K."/>
            <person name="Hamaji T."/>
            <person name="Ootsuki R."/>
            <person name="Yamaguchi H."/>
            <person name="Kawachi M."/>
            <person name="Higashiyama T."/>
            <person name="Nozaki H."/>
        </authorList>
    </citation>
    <scope>NUCLEOTIDE SEQUENCE [LARGE SCALE GENOMIC DNA]</scope>
    <source>
        <strain evidence="3 4">NIES-4479</strain>
    </source>
</reference>
<proteinExistence type="predicted"/>
<keyword evidence="2" id="KW-0472">Membrane</keyword>
<feature type="region of interest" description="Disordered" evidence="1">
    <location>
        <begin position="442"/>
        <end position="480"/>
    </location>
</feature>
<feature type="compositionally biased region" description="Gly residues" evidence="1">
    <location>
        <begin position="847"/>
        <end position="864"/>
    </location>
</feature>
<feature type="compositionally biased region" description="Low complexity" evidence="1">
    <location>
        <begin position="813"/>
        <end position="825"/>
    </location>
</feature>
<sequence>MTTSSEPLLLPRIARLALATLPLSAAILRRGPPALLTLSKAVLRPLLAGIWPQPLPFGRTVRSINAEGAAADSSGSDRLLLTSLSQLAVMLWPLLLYALLRRIKPCGPERQVADHDQDQDHPSGRPVRPQHQRRANDGEKPQPPRQEGFPFTGDAAGQRVQSSGATGSGGLRIVLLRVLRAAAVAHCLVAVAALSCGALVIDVPGCLLIHTAVQWHSLLLLQAVLVAAMALMRPNKESTAPDLSAAVHLLLGIGSAWLALRLALTAAALAFDAVKPGWDILSKIMQLSPPAAVTDGDGPLGALLQPLLPPGYGPGADLRVAATGGILAVALHWVVLRAVLAAAQWGLLSTSSPKFQKIRLAQTVSSLLRGGLLAFSAASATAAASAVAAAAPGSTARLQSPGAVATPDDADNCVTVAGAVSEPVARAVQLLAVMEPPVLRLTAGRGGGGEDGDEDGAAAREAGGGDDGVAATSRPNGRGSLRSSAQLHLYIGHVVDADEAAAAAVDAGGGGLAACNGFAISGIAAATDKVAKVLATAEVATWSSSSPPQPRRPQLSVDVRVVVKQHGSVVAEVERLTVGYPRGASVSLDLSGLREGDAVLVVLPCRRPPRQEEQSQAANTFSPLGEAVPHVAPLYLPIAVVPPVVAEELCGLMDKMEREFAERTGTQQHQQHQQHPTDPRVTRARASKHHFSALVADIVSLLQGCERLGAEGAEGETAHSGGAAADAMVAGDVEVHRQLCEAVLTFLCDMRLTAAVRYVLQEIHAAGGPALLCELLSDTTRELLSQLLRERPTGGEEEEEHPGPEEEEAQPRGAGADGEMAAEGSGHNRNGGRNEDQGESAAEGEDAGGGKMGIGSGGDSGVVSGGEDRAGRLERFLRWGATPRHQRWITAMRLILLGFSEPDMEDACTAFRCHHAQPWDLAVAVLNAALAAVLVAVTIGAGYGGGGGEAVSWGPRGGGGGFLSRILPPLPPWALVQLALCCGCLLLPPLLLEFWRNGMCKHRLREPFLRASHAVSLVLLFAYVKWNGGPGEKMQLLRTGSALAALMVVTQPMSHSIHVRGSVGNWVVAAVVLALLFRAVADGDAVTVASAGTAPSSLSNNWTAWLPSAVAAASLVLASVLLVAVRDVGWRMEFLEHGGREAEEHGESARRQWRELKGGEEEEKGPGLP</sequence>
<comment type="caution">
    <text evidence="3">The sequence shown here is derived from an EMBL/GenBank/DDBJ whole genome shotgun (WGS) entry which is preliminary data.</text>
</comment>
<feature type="compositionally biased region" description="Acidic residues" evidence="1">
    <location>
        <begin position="795"/>
        <end position="808"/>
    </location>
</feature>
<feature type="region of interest" description="Disordered" evidence="1">
    <location>
        <begin position="661"/>
        <end position="685"/>
    </location>
</feature>
<dbReference type="Proteomes" id="UP001165080">
    <property type="component" value="Unassembled WGS sequence"/>
</dbReference>
<feature type="compositionally biased region" description="Basic and acidic residues" evidence="1">
    <location>
        <begin position="111"/>
        <end position="123"/>
    </location>
</feature>
<name>A0A9W6BMD0_9CHLO</name>
<keyword evidence="2" id="KW-0812">Transmembrane</keyword>
<feature type="region of interest" description="Disordered" evidence="1">
    <location>
        <begin position="790"/>
        <end position="866"/>
    </location>
</feature>
<keyword evidence="2" id="KW-1133">Transmembrane helix</keyword>
<feature type="transmembrane region" description="Helical" evidence="2">
    <location>
        <begin position="326"/>
        <end position="348"/>
    </location>
</feature>
<evidence type="ECO:0000313" key="3">
    <source>
        <dbReference type="EMBL" id="GLC54425.1"/>
    </source>
</evidence>
<dbReference type="OrthoDB" id="563401at2759"/>
<organism evidence="3 4">
    <name type="scientific">Pleodorina starrii</name>
    <dbReference type="NCBI Taxonomy" id="330485"/>
    <lineage>
        <taxon>Eukaryota</taxon>
        <taxon>Viridiplantae</taxon>
        <taxon>Chlorophyta</taxon>
        <taxon>core chlorophytes</taxon>
        <taxon>Chlorophyceae</taxon>
        <taxon>CS clade</taxon>
        <taxon>Chlamydomonadales</taxon>
        <taxon>Volvocaceae</taxon>
        <taxon>Pleodorina</taxon>
    </lineage>
</organism>
<feature type="transmembrane region" description="Helical" evidence="2">
    <location>
        <begin position="79"/>
        <end position="100"/>
    </location>
</feature>
<dbReference type="AlphaFoldDB" id="A0A9W6BMD0"/>
<feature type="region of interest" description="Disordered" evidence="1">
    <location>
        <begin position="110"/>
        <end position="164"/>
    </location>
</feature>
<keyword evidence="4" id="KW-1185">Reference proteome</keyword>